<organism evidence="2 3">
    <name type="scientific">Plasmodium reichenowi</name>
    <dbReference type="NCBI Taxonomy" id="5854"/>
    <lineage>
        <taxon>Eukaryota</taxon>
        <taxon>Sar</taxon>
        <taxon>Alveolata</taxon>
        <taxon>Apicomplexa</taxon>
        <taxon>Aconoidasida</taxon>
        <taxon>Haemosporida</taxon>
        <taxon>Plasmodiidae</taxon>
        <taxon>Plasmodium</taxon>
        <taxon>Plasmodium (Laverania)</taxon>
    </lineage>
</organism>
<dbReference type="InterPro" id="IPR029058">
    <property type="entry name" value="AB_hydrolase_fold"/>
</dbReference>
<name>A0A060RST8_PLARE</name>
<dbReference type="Proteomes" id="UP000027581">
    <property type="component" value="Unassembled WGS sequence"/>
</dbReference>
<dbReference type="EMBL" id="HG810770">
    <property type="protein sequence ID" value="CDO64434.1"/>
    <property type="molecule type" value="Genomic_DNA"/>
</dbReference>
<evidence type="ECO:0000259" key="1">
    <source>
        <dbReference type="Pfam" id="PF12146"/>
    </source>
</evidence>
<proteinExistence type="predicted"/>
<keyword evidence="2" id="KW-0436">Ligase</keyword>
<dbReference type="AlphaFoldDB" id="A0A060RST8"/>
<dbReference type="Gene3D" id="3.40.50.1820">
    <property type="entry name" value="alpha/beta hydrolase"/>
    <property type="match status" value="1"/>
</dbReference>
<dbReference type="InterPro" id="IPR006494">
    <property type="entry name" value="PST_A"/>
</dbReference>
<dbReference type="EC" id="6.2.1.3" evidence="2"/>
<dbReference type="InterPro" id="IPR022742">
    <property type="entry name" value="Hydrolase_4"/>
</dbReference>
<dbReference type="VEuPathDB" id="PlasmoDB:PRCDC_0935500"/>
<evidence type="ECO:0000313" key="2">
    <source>
        <dbReference type="EMBL" id="CDO64434.1"/>
    </source>
</evidence>
<sequence>MVENESFYEESKLCNYIDGGPKHDSFYNKDGLLLRNYSWIVKNAIGIIILVHGLYSHARLGFLRHNINIISNHEAVLNDSDNYYIYKDSWIEEFNKNGYSVYGLDMQGHGESDGYNDLKHHVNNFDDFVYDLLQYVMLINSSLSIEDEEVNTNIEDDEQNVNVTIPPIYLIGFSMGGNIVLRALEILGKSKELQKRLNIKGCISLSPMISVNALGSIDSRQFNYFFKPLIKMVSCLFTLWRLPFMNKIRFPNNSYVNDIHFLDKVRFDKGMTFKLAYELLRGMQNLSDNINDIPEDISVYIIHSLKDCVCYYGDTVAFFDRLYNNNKELLSIDNVDHVIVMEPGNEEVLKKIISWLSEVQERENLIHIN</sequence>
<dbReference type="GO" id="GO:0004467">
    <property type="term" value="F:long-chain fatty acid-CoA ligase activity"/>
    <property type="evidence" value="ECO:0007669"/>
    <property type="project" value="UniProtKB-EC"/>
</dbReference>
<dbReference type="VEuPathDB" id="PlasmoDB:PRG01_0019600"/>
<accession>A0A060RST8</accession>
<dbReference type="PANTHER" id="PTHR11614">
    <property type="entry name" value="PHOSPHOLIPASE-RELATED"/>
    <property type="match status" value="1"/>
</dbReference>
<gene>
    <name evidence="2" type="primary">ACS2</name>
    <name evidence="2" type="ORF">PRCDC_0935500</name>
</gene>
<dbReference type="NCBIfam" id="TIGR01607">
    <property type="entry name" value="PST-A"/>
    <property type="match status" value="1"/>
</dbReference>
<reference evidence="2" key="2">
    <citation type="submission" date="2014-05" db="EMBL/GenBank/DDBJ databases">
        <title>The genome sequences of chimpanzee malaria parasites reveal the path to human adaptation.</title>
        <authorList>
            <person name="Otto T.D."/>
            <person name="Rayner J.C."/>
            <person name="Boehme U."/>
            <person name="Pain A."/>
            <person name="Spottiswoode N."/>
            <person name="Sanders M."/>
            <person name="Quail M."/>
            <person name="Ollomo B."/>
            <person name="Renaud F."/>
            <person name="Thomas A.W."/>
            <person name="Prugnolle F."/>
            <person name="Conway D.J."/>
            <person name="Newbold C."/>
            <person name="Berriman M."/>
        </authorList>
    </citation>
    <scope>NUCLEOTIDE SEQUENCE [LARGE SCALE GENOMIC DNA]</scope>
    <source>
        <strain evidence="2">CDC</strain>
    </source>
</reference>
<evidence type="ECO:0000313" key="3">
    <source>
        <dbReference type="Proteomes" id="UP000027581"/>
    </source>
</evidence>
<dbReference type="PhylomeDB" id="A0A060RST8"/>
<keyword evidence="3" id="KW-1185">Reference proteome</keyword>
<dbReference type="InterPro" id="IPR051044">
    <property type="entry name" value="MAG_DAG_Lipase"/>
</dbReference>
<dbReference type="SUPFAM" id="SSF53474">
    <property type="entry name" value="alpha/beta-Hydrolases"/>
    <property type="match status" value="1"/>
</dbReference>
<dbReference type="Pfam" id="PF12146">
    <property type="entry name" value="Hydrolase_4"/>
    <property type="match status" value="1"/>
</dbReference>
<reference evidence="2" key="1">
    <citation type="submission" date="2014-01" db="EMBL/GenBank/DDBJ databases">
        <authorList>
            <person name="Aslett M."/>
        </authorList>
    </citation>
    <scope>NUCLEOTIDE SEQUENCE</scope>
    <source>
        <strain evidence="2">CDC</strain>
    </source>
</reference>
<feature type="domain" description="Serine aminopeptidase S33" evidence="1">
    <location>
        <begin position="90"/>
        <end position="343"/>
    </location>
</feature>
<protein>
    <submittedName>
        <fullName evidence="2">Acyl-CoA synthetase</fullName>
        <ecNumber evidence="2">6.2.1.3</ecNumber>
    </submittedName>
</protein>